<keyword evidence="2" id="KW-1185">Reference proteome</keyword>
<accession>L0H1Q6</accession>
<protein>
    <submittedName>
        <fullName evidence="1">Uncharacterized protein</fullName>
    </submittedName>
</protein>
<dbReference type="HOGENOM" id="CLU_3174285_0_0_6"/>
<dbReference type="STRING" id="765912.Thimo_3503"/>
<proteinExistence type="predicted"/>
<reference evidence="1 2" key="1">
    <citation type="submission" date="2011-09" db="EMBL/GenBank/DDBJ databases">
        <title>Complete sequence of chromosome of Thioflavicoccus mobilis 8321.</title>
        <authorList>
            <consortium name="US DOE Joint Genome Institute"/>
            <person name="Lucas S."/>
            <person name="Han J."/>
            <person name="Lapidus A."/>
            <person name="Cheng J.-F."/>
            <person name="Goodwin L."/>
            <person name="Pitluck S."/>
            <person name="Peters L."/>
            <person name="Ovchinnikova G."/>
            <person name="Lu M."/>
            <person name="Detter J.C."/>
            <person name="Han C."/>
            <person name="Tapia R."/>
            <person name="Land M."/>
            <person name="Hauser L."/>
            <person name="Kyrpides N."/>
            <person name="Ivanova N."/>
            <person name="Pagani I."/>
            <person name="Vogl K."/>
            <person name="Liu Z."/>
            <person name="Imhoff J."/>
            <person name="Thiel V."/>
            <person name="Frigaard N.-U."/>
            <person name="Bryant D."/>
            <person name="Woyke T."/>
        </authorList>
    </citation>
    <scope>NUCLEOTIDE SEQUENCE [LARGE SCALE GENOMIC DNA]</scope>
    <source>
        <strain evidence="1 2">8321</strain>
    </source>
</reference>
<name>L0H1Q6_9GAMM</name>
<evidence type="ECO:0000313" key="1">
    <source>
        <dbReference type="EMBL" id="AGA92166.1"/>
    </source>
</evidence>
<dbReference type="KEGG" id="tmb:Thimo_3503"/>
<dbReference type="Proteomes" id="UP000010816">
    <property type="component" value="Chromosome"/>
</dbReference>
<dbReference type="EMBL" id="CP003051">
    <property type="protein sequence ID" value="AGA92166.1"/>
    <property type="molecule type" value="Genomic_DNA"/>
</dbReference>
<gene>
    <name evidence="1" type="ORF">Thimo_3503</name>
</gene>
<dbReference type="AlphaFoldDB" id="L0H1Q6"/>
<evidence type="ECO:0000313" key="2">
    <source>
        <dbReference type="Proteomes" id="UP000010816"/>
    </source>
</evidence>
<organism evidence="1 2">
    <name type="scientific">Thioflavicoccus mobilis 8321</name>
    <dbReference type="NCBI Taxonomy" id="765912"/>
    <lineage>
        <taxon>Bacteria</taxon>
        <taxon>Pseudomonadati</taxon>
        <taxon>Pseudomonadota</taxon>
        <taxon>Gammaproteobacteria</taxon>
        <taxon>Chromatiales</taxon>
        <taxon>Chromatiaceae</taxon>
        <taxon>Thioflavicoccus</taxon>
    </lineage>
</organism>
<sequence>MMSSGKCLGFGVRRGGDQPVNKLAPVFPCPGQGMSRILAAGSIFFGQ</sequence>